<dbReference type="AlphaFoldDB" id="A0AAV7RMH8"/>
<evidence type="ECO:0000313" key="2">
    <source>
        <dbReference type="EMBL" id="KAJ1154004.1"/>
    </source>
</evidence>
<dbReference type="Proteomes" id="UP001066276">
    <property type="component" value="Chromosome 5"/>
</dbReference>
<dbReference type="EMBL" id="JANPWB010000009">
    <property type="protein sequence ID" value="KAJ1154004.1"/>
    <property type="molecule type" value="Genomic_DNA"/>
</dbReference>
<protein>
    <submittedName>
        <fullName evidence="2">Uncharacterized protein</fullName>
    </submittedName>
</protein>
<accession>A0AAV7RMH8</accession>
<organism evidence="2 3">
    <name type="scientific">Pleurodeles waltl</name>
    <name type="common">Iberian ribbed newt</name>
    <dbReference type="NCBI Taxonomy" id="8319"/>
    <lineage>
        <taxon>Eukaryota</taxon>
        <taxon>Metazoa</taxon>
        <taxon>Chordata</taxon>
        <taxon>Craniata</taxon>
        <taxon>Vertebrata</taxon>
        <taxon>Euteleostomi</taxon>
        <taxon>Amphibia</taxon>
        <taxon>Batrachia</taxon>
        <taxon>Caudata</taxon>
        <taxon>Salamandroidea</taxon>
        <taxon>Salamandridae</taxon>
        <taxon>Pleurodelinae</taxon>
        <taxon>Pleurodeles</taxon>
    </lineage>
</organism>
<comment type="caution">
    <text evidence="2">The sequence shown here is derived from an EMBL/GenBank/DDBJ whole genome shotgun (WGS) entry which is preliminary data.</text>
</comment>
<name>A0AAV7RMH8_PLEWA</name>
<reference evidence="2" key="1">
    <citation type="journal article" date="2022" name="bioRxiv">
        <title>Sequencing and chromosome-scale assembly of the giantPleurodeles waltlgenome.</title>
        <authorList>
            <person name="Brown T."/>
            <person name="Elewa A."/>
            <person name="Iarovenko S."/>
            <person name="Subramanian E."/>
            <person name="Araus A.J."/>
            <person name="Petzold A."/>
            <person name="Susuki M."/>
            <person name="Suzuki K.-i.T."/>
            <person name="Hayashi T."/>
            <person name="Toyoda A."/>
            <person name="Oliveira C."/>
            <person name="Osipova E."/>
            <person name="Leigh N.D."/>
            <person name="Simon A."/>
            <person name="Yun M.H."/>
        </authorList>
    </citation>
    <scope>NUCLEOTIDE SEQUENCE</scope>
    <source>
        <strain evidence="2">20211129_DDA</strain>
        <tissue evidence="2">Liver</tissue>
    </source>
</reference>
<keyword evidence="3" id="KW-1185">Reference proteome</keyword>
<feature type="region of interest" description="Disordered" evidence="1">
    <location>
        <begin position="38"/>
        <end position="80"/>
    </location>
</feature>
<evidence type="ECO:0000256" key="1">
    <source>
        <dbReference type="SAM" id="MobiDB-lite"/>
    </source>
</evidence>
<evidence type="ECO:0000313" key="3">
    <source>
        <dbReference type="Proteomes" id="UP001066276"/>
    </source>
</evidence>
<gene>
    <name evidence="2" type="ORF">NDU88_006761</name>
</gene>
<proteinExistence type="predicted"/>
<sequence length="99" mass="10810">MLECLRLVLPSVNARITENLTTLNTACSERERAWGENLPGGLQAYKNPVGDGTEMKRKPQIPEMDAGPKARTPKKLGDVVRAGNLHQTEAALESLEPSE</sequence>